<protein>
    <submittedName>
        <fullName evidence="1">Uncharacterized protein</fullName>
    </submittedName>
</protein>
<reference evidence="1" key="1">
    <citation type="submission" date="2023-10" db="EMBL/GenBank/DDBJ databases">
        <authorList>
            <person name="Chen Y."/>
            <person name="Shah S."/>
            <person name="Dougan E. K."/>
            <person name="Thang M."/>
            <person name="Chan C."/>
        </authorList>
    </citation>
    <scope>NUCLEOTIDE SEQUENCE [LARGE SCALE GENOMIC DNA]</scope>
</reference>
<name>A0ABN9QIV8_9DINO</name>
<comment type="caution">
    <text evidence="1">The sequence shown here is derived from an EMBL/GenBank/DDBJ whole genome shotgun (WGS) entry which is preliminary data.</text>
</comment>
<sequence>MNVPSTPGPCAGAATPLAAAAPGTPRPLVAAPSTPAPGAAAFSAAAAPGTPGMLPGGEALLSWLSGAMLSQALAMASHTPATPGPFAPQAQLCPQGPWHPQAEQLATPQLLRRWVRRQSRRDANVVGGLGSRVRRDDGGAAATVGKACEQQWTRVLLQRGHHDDLLGEAGHLSFQANSLTGDALTKISEAHPRPLRLARLGSAPSHCSRRPPFPLPSLWAPCVAPASSVPPPCCSAPLQSQFQQTCACALVSGTFACALVGLGQEAPPAVADNSVLLLYILAAVFDLL</sequence>
<evidence type="ECO:0000313" key="1">
    <source>
        <dbReference type="EMBL" id="CAK0805701.1"/>
    </source>
</evidence>
<keyword evidence="2" id="KW-1185">Reference proteome</keyword>
<gene>
    <name evidence="1" type="ORF">PCOR1329_LOCUS12157</name>
</gene>
<accession>A0ABN9QIV8</accession>
<proteinExistence type="predicted"/>
<organism evidence="1 2">
    <name type="scientific">Prorocentrum cordatum</name>
    <dbReference type="NCBI Taxonomy" id="2364126"/>
    <lineage>
        <taxon>Eukaryota</taxon>
        <taxon>Sar</taxon>
        <taxon>Alveolata</taxon>
        <taxon>Dinophyceae</taxon>
        <taxon>Prorocentrales</taxon>
        <taxon>Prorocentraceae</taxon>
        <taxon>Prorocentrum</taxon>
    </lineage>
</organism>
<dbReference type="EMBL" id="CAUYUJ010003536">
    <property type="protein sequence ID" value="CAK0805701.1"/>
    <property type="molecule type" value="Genomic_DNA"/>
</dbReference>
<dbReference type="Proteomes" id="UP001189429">
    <property type="component" value="Unassembled WGS sequence"/>
</dbReference>
<evidence type="ECO:0000313" key="2">
    <source>
        <dbReference type="Proteomes" id="UP001189429"/>
    </source>
</evidence>